<comment type="function">
    <text evidence="12">Component of the F(0) channel, it forms part of the peripheral stalk, linking F(1) to F(0).</text>
</comment>
<evidence type="ECO:0000256" key="13">
    <source>
        <dbReference type="RuleBase" id="RU003848"/>
    </source>
</evidence>
<proteinExistence type="inferred from homology"/>
<dbReference type="InterPro" id="IPR002146">
    <property type="entry name" value="ATP_synth_b/b'su_bac/chlpt"/>
</dbReference>
<accession>A0A1F7UIZ7</accession>
<keyword evidence="5 12" id="KW-0375">Hydrogen ion transport</keyword>
<comment type="similarity">
    <text evidence="1 12 13">Belongs to the ATPase B chain family.</text>
</comment>
<gene>
    <name evidence="12" type="primary">atpF</name>
    <name evidence="15" type="ORF">A3J43_03295</name>
</gene>
<name>A0A1F7UIZ7_9BACT</name>
<feature type="coiled-coil region" evidence="14">
    <location>
        <begin position="73"/>
        <end position="129"/>
    </location>
</feature>
<keyword evidence="9 12" id="KW-0066">ATP synthesis</keyword>
<evidence type="ECO:0000256" key="9">
    <source>
        <dbReference type="ARBA" id="ARBA00023310"/>
    </source>
</evidence>
<keyword evidence="6 12" id="KW-1133">Transmembrane helix</keyword>
<dbReference type="GO" id="GO:0046933">
    <property type="term" value="F:proton-transporting ATP synthase activity, rotational mechanism"/>
    <property type="evidence" value="ECO:0007669"/>
    <property type="project" value="UniProtKB-UniRule"/>
</dbReference>
<organism evidence="15 16">
    <name type="scientific">Candidatus Uhrbacteria bacterium RIFCSPHIGHO2_12_FULL_54_23</name>
    <dbReference type="NCBI Taxonomy" id="1802397"/>
    <lineage>
        <taxon>Bacteria</taxon>
        <taxon>Candidatus Uhriibacteriota</taxon>
    </lineage>
</organism>
<dbReference type="EMBL" id="MGEF01000036">
    <property type="protein sequence ID" value="OGL78251.1"/>
    <property type="molecule type" value="Genomic_DNA"/>
</dbReference>
<evidence type="ECO:0000256" key="5">
    <source>
        <dbReference type="ARBA" id="ARBA00022781"/>
    </source>
</evidence>
<dbReference type="STRING" id="1802397.A3J43_03295"/>
<dbReference type="InterPro" id="IPR050059">
    <property type="entry name" value="ATP_synthase_B_chain"/>
</dbReference>
<dbReference type="PANTHER" id="PTHR33445:SF2">
    <property type="entry name" value="ATP SYNTHASE SUBUNIT B', CHLOROPLASTIC"/>
    <property type="match status" value="1"/>
</dbReference>
<keyword evidence="3 12" id="KW-0138">CF(0)</keyword>
<keyword evidence="7 12" id="KW-0406">Ion transport</keyword>
<comment type="caution">
    <text evidence="15">The sequence shown here is derived from an EMBL/GenBank/DDBJ whole genome shotgun (WGS) entry which is preliminary data.</text>
</comment>
<keyword evidence="2 12" id="KW-0813">Transport</keyword>
<evidence type="ECO:0000256" key="6">
    <source>
        <dbReference type="ARBA" id="ARBA00022989"/>
    </source>
</evidence>
<evidence type="ECO:0000313" key="16">
    <source>
        <dbReference type="Proteomes" id="UP000176604"/>
    </source>
</evidence>
<evidence type="ECO:0000256" key="14">
    <source>
        <dbReference type="SAM" id="Coils"/>
    </source>
</evidence>
<evidence type="ECO:0000256" key="1">
    <source>
        <dbReference type="ARBA" id="ARBA00005513"/>
    </source>
</evidence>
<evidence type="ECO:0000256" key="8">
    <source>
        <dbReference type="ARBA" id="ARBA00023136"/>
    </source>
</evidence>
<dbReference type="NCBIfam" id="TIGR01144">
    <property type="entry name" value="ATP_synt_b"/>
    <property type="match status" value="1"/>
</dbReference>
<keyword evidence="8 12" id="KW-0472">Membrane</keyword>
<keyword evidence="4 12" id="KW-0812">Transmembrane</keyword>
<evidence type="ECO:0000313" key="15">
    <source>
        <dbReference type="EMBL" id="OGL78251.1"/>
    </source>
</evidence>
<reference evidence="15 16" key="1">
    <citation type="journal article" date="2016" name="Nat. Commun.">
        <title>Thousands of microbial genomes shed light on interconnected biogeochemical processes in an aquifer system.</title>
        <authorList>
            <person name="Anantharaman K."/>
            <person name="Brown C.T."/>
            <person name="Hug L.A."/>
            <person name="Sharon I."/>
            <person name="Castelle C.J."/>
            <person name="Probst A.J."/>
            <person name="Thomas B.C."/>
            <person name="Singh A."/>
            <person name="Wilkins M.J."/>
            <person name="Karaoz U."/>
            <person name="Brodie E.L."/>
            <person name="Williams K.H."/>
            <person name="Hubbard S.S."/>
            <person name="Banfield J.F."/>
        </authorList>
    </citation>
    <scope>NUCLEOTIDE SEQUENCE [LARGE SCALE GENOMIC DNA]</scope>
</reference>
<comment type="subunit">
    <text evidence="12">F-type ATPases have 2 components, F(1) - the catalytic core - and F(0) - the membrane proton channel. F(1) has five subunits: alpha(3), beta(3), gamma(1), delta(1), epsilon(1). F(0) has three main subunits: a(1), b(2) and c(10-14). The alpha and beta chains form an alternating ring which encloses part of the gamma chain. F(1) is attached to F(0) by a central stalk formed by the gamma and epsilon chains, while a peripheral stalk is formed by the delta and b chains.</text>
</comment>
<sequence length="225" mass="25321">MFRDPEKKIKIGLCLCLFIFLDSRLRGNDIIIMNELMTKLGIDWRLFIAQLVNFAVLIAVLYRFAYKPVLTLLEKRRVRIEKSLEEAARIEAESARMEQLKMQKVDDAKREAQQVLEDAAKKAEAVKQATLATTRVESEKIVLKAKAQIAHERGELLKGVQSEAAELVASAVEKVLKEKMDGEKDKKFIIDALQQFSVSNVREAAGIHGLARGGMSPREAGKRSL</sequence>
<dbReference type="HAMAP" id="MF_01398">
    <property type="entry name" value="ATP_synth_b_bprime"/>
    <property type="match status" value="1"/>
</dbReference>
<dbReference type="PANTHER" id="PTHR33445">
    <property type="entry name" value="ATP SYNTHASE SUBUNIT B', CHLOROPLASTIC"/>
    <property type="match status" value="1"/>
</dbReference>
<evidence type="ECO:0000256" key="4">
    <source>
        <dbReference type="ARBA" id="ARBA00022692"/>
    </source>
</evidence>
<evidence type="ECO:0000256" key="10">
    <source>
        <dbReference type="ARBA" id="ARBA00025198"/>
    </source>
</evidence>
<dbReference type="GO" id="GO:0045259">
    <property type="term" value="C:proton-transporting ATP synthase complex"/>
    <property type="evidence" value="ECO:0007669"/>
    <property type="project" value="UniProtKB-KW"/>
</dbReference>
<comment type="subcellular location">
    <subcellularLocation>
        <location evidence="12">Cell membrane</location>
        <topology evidence="12">Single-pass membrane protein</topology>
    </subcellularLocation>
    <subcellularLocation>
        <location evidence="11">Endomembrane system</location>
        <topology evidence="11">Single-pass membrane protein</topology>
    </subcellularLocation>
</comment>
<keyword evidence="12" id="KW-1003">Cell membrane</keyword>
<dbReference type="Pfam" id="PF00430">
    <property type="entry name" value="ATP-synt_B"/>
    <property type="match status" value="1"/>
</dbReference>
<dbReference type="Proteomes" id="UP000176604">
    <property type="component" value="Unassembled WGS sequence"/>
</dbReference>
<evidence type="ECO:0000256" key="11">
    <source>
        <dbReference type="ARBA" id="ARBA00037847"/>
    </source>
</evidence>
<dbReference type="GO" id="GO:0012505">
    <property type="term" value="C:endomembrane system"/>
    <property type="evidence" value="ECO:0007669"/>
    <property type="project" value="UniProtKB-SubCell"/>
</dbReference>
<dbReference type="InterPro" id="IPR005864">
    <property type="entry name" value="ATP_synth_F0_bsu_bac"/>
</dbReference>
<feature type="transmembrane region" description="Helical" evidence="12">
    <location>
        <begin position="46"/>
        <end position="66"/>
    </location>
</feature>
<keyword evidence="14" id="KW-0175">Coiled coil</keyword>
<comment type="function">
    <text evidence="10 12">F(1)F(0) ATP synthase produces ATP from ADP in the presence of a proton or sodium gradient. F-type ATPases consist of two structural domains, F(1) containing the extramembraneous catalytic core and F(0) containing the membrane proton channel, linked together by a central stalk and a peripheral stalk. During catalysis, ATP synthesis in the catalytic domain of F(1) is coupled via a rotary mechanism of the central stalk subunits to proton translocation.</text>
</comment>
<evidence type="ECO:0000256" key="7">
    <source>
        <dbReference type="ARBA" id="ARBA00023065"/>
    </source>
</evidence>
<dbReference type="AlphaFoldDB" id="A0A1F7UIZ7"/>
<protein>
    <recommendedName>
        <fullName evidence="12">ATP synthase subunit b</fullName>
    </recommendedName>
    <alternativeName>
        <fullName evidence="12">ATP synthase F(0) sector subunit b</fullName>
    </alternativeName>
    <alternativeName>
        <fullName evidence="12">ATPase subunit I</fullName>
    </alternativeName>
    <alternativeName>
        <fullName evidence="12">F-type ATPase subunit b</fullName>
        <shortName evidence="12">F-ATPase subunit b</shortName>
    </alternativeName>
</protein>
<evidence type="ECO:0000256" key="12">
    <source>
        <dbReference type="HAMAP-Rule" id="MF_01398"/>
    </source>
</evidence>
<evidence type="ECO:0000256" key="2">
    <source>
        <dbReference type="ARBA" id="ARBA00022448"/>
    </source>
</evidence>
<dbReference type="GO" id="GO:0005886">
    <property type="term" value="C:plasma membrane"/>
    <property type="evidence" value="ECO:0007669"/>
    <property type="project" value="UniProtKB-SubCell"/>
</dbReference>
<evidence type="ECO:0000256" key="3">
    <source>
        <dbReference type="ARBA" id="ARBA00022547"/>
    </source>
</evidence>
<dbReference type="CDD" id="cd06503">
    <property type="entry name" value="ATP-synt_Fo_b"/>
    <property type="match status" value="1"/>
</dbReference>
<dbReference type="GO" id="GO:0046961">
    <property type="term" value="F:proton-transporting ATPase activity, rotational mechanism"/>
    <property type="evidence" value="ECO:0007669"/>
    <property type="project" value="TreeGrafter"/>
</dbReference>